<keyword evidence="3" id="KW-1185">Reference proteome</keyword>
<dbReference type="STRING" id="400055.SAMN04490243_2826"/>
<keyword evidence="1" id="KW-1133">Transmembrane helix</keyword>
<name>A0A1I6HJN9_9FLAO</name>
<dbReference type="EMBL" id="FOYQ01000002">
    <property type="protein sequence ID" value="SFR54692.1"/>
    <property type="molecule type" value="Genomic_DNA"/>
</dbReference>
<reference evidence="2 3" key="1">
    <citation type="submission" date="2016-10" db="EMBL/GenBank/DDBJ databases">
        <authorList>
            <person name="de Groot N.N."/>
        </authorList>
    </citation>
    <scope>NUCLEOTIDE SEQUENCE [LARGE SCALE GENOMIC DNA]</scope>
    <source>
        <strain evidence="2 3">DSM 21019</strain>
    </source>
</reference>
<proteinExistence type="predicted"/>
<keyword evidence="1" id="KW-0472">Membrane</keyword>
<organism evidence="2 3">
    <name type="scientific">Robiginitalea myxolifaciens</name>
    <dbReference type="NCBI Taxonomy" id="400055"/>
    <lineage>
        <taxon>Bacteria</taxon>
        <taxon>Pseudomonadati</taxon>
        <taxon>Bacteroidota</taxon>
        <taxon>Flavobacteriia</taxon>
        <taxon>Flavobacteriales</taxon>
        <taxon>Flavobacteriaceae</taxon>
        <taxon>Robiginitalea</taxon>
    </lineage>
</organism>
<dbReference type="AlphaFoldDB" id="A0A1I6HJN9"/>
<dbReference type="Proteomes" id="UP000199534">
    <property type="component" value="Unassembled WGS sequence"/>
</dbReference>
<evidence type="ECO:0000256" key="1">
    <source>
        <dbReference type="SAM" id="Phobius"/>
    </source>
</evidence>
<accession>A0A1I6HJN9</accession>
<protein>
    <submittedName>
        <fullName evidence="2">Uncharacterized protein</fullName>
    </submittedName>
</protein>
<feature type="transmembrane region" description="Helical" evidence="1">
    <location>
        <begin position="65"/>
        <end position="83"/>
    </location>
</feature>
<gene>
    <name evidence="2" type="ORF">SAMN04490243_2826</name>
</gene>
<keyword evidence="1" id="KW-0812">Transmembrane</keyword>
<evidence type="ECO:0000313" key="2">
    <source>
        <dbReference type="EMBL" id="SFR54692.1"/>
    </source>
</evidence>
<dbReference type="RefSeq" id="WP_092983312.1">
    <property type="nucleotide sequence ID" value="NZ_FOYQ01000002.1"/>
</dbReference>
<sequence>MTYKTADTQELQDNRLYEITLKNTKVLEGKFLRQGSESYVFQINGNQVVIPGDQISLLRRKKISLVKLGVGTALATAGVILLLENADKRTFDEAINDIRN</sequence>
<evidence type="ECO:0000313" key="3">
    <source>
        <dbReference type="Proteomes" id="UP000199534"/>
    </source>
</evidence>